<evidence type="ECO:0000313" key="2">
    <source>
        <dbReference type="EMBL" id="AVH25768.1"/>
    </source>
</evidence>
<dbReference type="Proteomes" id="UP000237665">
    <property type="component" value="Chromosome 1"/>
</dbReference>
<reference evidence="3" key="1">
    <citation type="submission" date="2017-12" db="EMBL/GenBank/DDBJ databases">
        <title>FDA dAtabase for Regulatory Grade micrObial Sequences (FDA-ARGOS): Supporting development and validation of Infectious Disease Dx tests.</title>
        <authorList>
            <person name="Hoffmann M."/>
            <person name="Allard M."/>
            <person name="Evans P."/>
            <person name="Brown E."/>
            <person name="Tallon L.J."/>
            <person name="Sadzewicz L."/>
            <person name="Sengamalay N."/>
            <person name="Ott S."/>
            <person name="Godinez A."/>
            <person name="Nagaraj S."/>
            <person name="Vavikolanu K."/>
            <person name="Aluvathingal J."/>
            <person name="Nadendla S."/>
            <person name="Hobson J."/>
            <person name="Sichtig H."/>
        </authorList>
    </citation>
    <scope>NUCLEOTIDE SEQUENCE [LARGE SCALE GENOMIC DNA]</scope>
    <source>
        <strain evidence="3">LMG 3418</strain>
    </source>
</reference>
<dbReference type="EMBL" id="CP014134">
    <property type="protein sequence ID" value="AVH25768.1"/>
    <property type="molecule type" value="Genomic_DNA"/>
</dbReference>
<protein>
    <recommendedName>
        <fullName evidence="4">SMODS and SLOG-associating 2TM effector domain-containing protein</fullName>
    </recommendedName>
</protein>
<feature type="transmembrane region" description="Helical" evidence="1">
    <location>
        <begin position="37"/>
        <end position="54"/>
    </location>
</feature>
<organism evidence="2 3">
    <name type="scientific">Vibrio diabolicus</name>
    <dbReference type="NCBI Taxonomy" id="50719"/>
    <lineage>
        <taxon>Bacteria</taxon>
        <taxon>Pseudomonadati</taxon>
        <taxon>Pseudomonadota</taxon>
        <taxon>Gammaproteobacteria</taxon>
        <taxon>Vibrionales</taxon>
        <taxon>Vibrionaceae</taxon>
        <taxon>Vibrio</taxon>
        <taxon>Vibrio diabolicus subgroup</taxon>
    </lineage>
</organism>
<evidence type="ECO:0008006" key="4">
    <source>
        <dbReference type="Google" id="ProtNLM"/>
    </source>
</evidence>
<keyword evidence="1" id="KW-0812">Transmembrane</keyword>
<dbReference type="RefSeq" id="WP_104973926.1">
    <property type="nucleotide sequence ID" value="NZ_CP014134.1"/>
</dbReference>
<feature type="transmembrane region" description="Helical" evidence="1">
    <location>
        <begin position="74"/>
        <end position="98"/>
    </location>
</feature>
<name>A0ABN5HF85_9VIBR</name>
<evidence type="ECO:0000256" key="1">
    <source>
        <dbReference type="SAM" id="Phobius"/>
    </source>
</evidence>
<gene>
    <name evidence="2" type="ORF">AL468_00180</name>
</gene>
<proteinExistence type="predicted"/>
<keyword evidence="1" id="KW-1133">Transmembrane helix</keyword>
<accession>A0ABN5HF85</accession>
<evidence type="ECO:0000313" key="3">
    <source>
        <dbReference type="Proteomes" id="UP000237665"/>
    </source>
</evidence>
<keyword evidence="1" id="KW-0472">Membrane</keyword>
<keyword evidence="3" id="KW-1185">Reference proteome</keyword>
<feature type="transmembrane region" description="Helical" evidence="1">
    <location>
        <begin position="196"/>
        <end position="218"/>
    </location>
</feature>
<sequence>MSIDRPKLYKKLEENEIEKVLFSDPLSETTRKSRRNLMIVSVMCLLISILNLKVTGFLGLKAETDAIESELVKGIGAIIVIYYFVVFILCATIDLLAWKFDREKTLISGHQELVEAIERHFSVTIEHIDYSVRDLSNLSPDSKMQDQIYNNEAIGRATQLIQGTKDGIDSFRKDAEPFINQWLERVNKTSILNTRFFIRLVSLYGFDLIFPSLMAFLVCVEYSG</sequence>